<accession>A0A2D0AEI7</accession>
<dbReference type="AlphaFoldDB" id="A0A2D0AEI7"/>
<evidence type="ECO:0000313" key="2">
    <source>
        <dbReference type="Proteomes" id="UP000198145"/>
    </source>
</evidence>
<protein>
    <submittedName>
        <fullName evidence="1">Uncharacterized protein</fullName>
    </submittedName>
</protein>
<proteinExistence type="predicted"/>
<dbReference type="Proteomes" id="UP000198145">
    <property type="component" value="Unassembled WGS sequence"/>
</dbReference>
<evidence type="ECO:0000313" key="1">
    <source>
        <dbReference type="EMBL" id="OWP50484.1"/>
    </source>
</evidence>
<reference evidence="1 2" key="1">
    <citation type="submission" date="2017-06" db="EMBL/GenBank/DDBJ databases">
        <title>Draft genome of Pseudomonas nitroreducens DF05.</title>
        <authorList>
            <person name="Iyer R."/>
        </authorList>
    </citation>
    <scope>NUCLEOTIDE SEQUENCE [LARGE SCALE GENOMIC DNA]</scope>
    <source>
        <strain evidence="1 2">DF05</strain>
    </source>
</reference>
<dbReference type="EMBL" id="NJBA01000004">
    <property type="protein sequence ID" value="OWP50484.1"/>
    <property type="molecule type" value="Genomic_DNA"/>
</dbReference>
<gene>
    <name evidence="1" type="ORF">CEG18_13125</name>
</gene>
<sequence>MLAVLPLAQAEAHESPSAAVQSLWSDEQVSSRVLSASFTEQVSKAGPEFRTEVKNAPIYRQAAGESAWVAVGNKRFDAVATAWGNFPRLDMRHTRLLEISLPKKRYQLIAGPGTGLFGVGDWQRYGFLHVVDVSSPSAPVYYPLYADADLAEHALGRLPDSPELNYARLVPASRNKAGEIDAYEVSLYTLGRKGVERVLSQGVPLVYLLKHEGEAWMIDRVEHTPVTKARDEEHRSFTTPLRPALFSVKESGQP</sequence>
<name>A0A2D0AEI7_PSENT</name>
<organism evidence="1 2">
    <name type="scientific">Pseudomonas nitroreducens</name>
    <dbReference type="NCBI Taxonomy" id="46680"/>
    <lineage>
        <taxon>Bacteria</taxon>
        <taxon>Pseudomonadati</taxon>
        <taxon>Pseudomonadota</taxon>
        <taxon>Gammaproteobacteria</taxon>
        <taxon>Pseudomonadales</taxon>
        <taxon>Pseudomonadaceae</taxon>
        <taxon>Pseudomonas</taxon>
    </lineage>
</organism>
<comment type="caution">
    <text evidence="1">The sequence shown here is derived from an EMBL/GenBank/DDBJ whole genome shotgun (WGS) entry which is preliminary data.</text>
</comment>